<dbReference type="EMBL" id="BAABKE010000001">
    <property type="protein sequence ID" value="GAA5093459.1"/>
    <property type="molecule type" value="Genomic_DNA"/>
</dbReference>
<feature type="domain" description="TonB-dependent receptor-like beta-barrel" evidence="14">
    <location>
        <begin position="695"/>
        <end position="955"/>
    </location>
</feature>
<evidence type="ECO:0000259" key="14">
    <source>
        <dbReference type="Pfam" id="PF00593"/>
    </source>
</evidence>
<dbReference type="InterPro" id="IPR012910">
    <property type="entry name" value="Plug_dom"/>
</dbReference>
<evidence type="ECO:0000256" key="3">
    <source>
        <dbReference type="ARBA" id="ARBA00022448"/>
    </source>
</evidence>
<comment type="caution">
    <text evidence="16">The sequence shown here is derived from an EMBL/GenBank/DDBJ whole genome shotgun (WGS) entry which is preliminary data.</text>
</comment>
<evidence type="ECO:0000256" key="1">
    <source>
        <dbReference type="ARBA" id="ARBA00004571"/>
    </source>
</evidence>
<keyword evidence="16" id="KW-0675">Receptor</keyword>
<keyword evidence="9 10" id="KW-0998">Cell outer membrane</keyword>
<dbReference type="PANTHER" id="PTHR30069:SF41">
    <property type="entry name" value="HEME_HEMOPEXIN UTILIZATION PROTEIN C"/>
    <property type="match status" value="1"/>
</dbReference>
<keyword evidence="6" id="KW-0732">Signal</keyword>
<evidence type="ECO:0000256" key="9">
    <source>
        <dbReference type="ARBA" id="ARBA00023237"/>
    </source>
</evidence>
<dbReference type="Pfam" id="PF07715">
    <property type="entry name" value="Plug"/>
    <property type="match status" value="1"/>
</dbReference>
<dbReference type="InterPro" id="IPR010917">
    <property type="entry name" value="TonB_rcpt_CS"/>
</dbReference>
<evidence type="ECO:0000256" key="4">
    <source>
        <dbReference type="ARBA" id="ARBA00022452"/>
    </source>
</evidence>
<protein>
    <submittedName>
        <fullName evidence="16">TonB-dependent receptor</fullName>
    </submittedName>
</protein>
<dbReference type="PANTHER" id="PTHR30069">
    <property type="entry name" value="TONB-DEPENDENT OUTER MEMBRANE RECEPTOR"/>
    <property type="match status" value="1"/>
</dbReference>
<organism evidence="16 17">
    <name type="scientific">Wohlfahrtiimonas larvae</name>
    <dbReference type="NCBI Taxonomy" id="1157986"/>
    <lineage>
        <taxon>Bacteria</taxon>
        <taxon>Pseudomonadati</taxon>
        <taxon>Pseudomonadota</taxon>
        <taxon>Gammaproteobacteria</taxon>
        <taxon>Cardiobacteriales</taxon>
        <taxon>Ignatzschineriaceae</taxon>
        <taxon>Wohlfahrtiimonas</taxon>
    </lineage>
</organism>
<keyword evidence="8 10" id="KW-0472">Membrane</keyword>
<keyword evidence="4 10" id="KW-1134">Transmembrane beta strand</keyword>
<evidence type="ECO:0000256" key="6">
    <source>
        <dbReference type="ARBA" id="ARBA00022729"/>
    </source>
</evidence>
<sequence length="984" mass="111117">MGSNYQYPLNILAVAVVCVFYGSMSYAEENIDDDAIDLGQVTVLGERDGKSHEEKHNQVYDRSISSVYRDKTEVERFKGSVPADVFKGMVGVNSGDARNSGALDPNVRGIQGQGRVPVTIDGTEQAITVWRGYAGANNRNYIDPMLIGGMTVEKGPALSRGVNSSVGGSVAITTLGINDIVAEDENWGIDFKLEGSNNSIKPNMPNINAPLPNILGSSTNIPYLFSFYDNATAVTPRTSGQNSFGDDNAFRFAAGKKWDNFDLLGVYVYRKKGNHFAGRNGAGRYSGGEYNKENAAERKDFWDNYTKHLADVYKPGSEVPNTSNEMQSILLKGTWRPTDAQALELGVRHTWGKYGEIMPSRVANHLSDLDHLLNTSPENDMKDYVRQQVVGKFPQWPLSKVKTTAVYLNHKWNPENRFIDLETNIWGTKTLLDTHTSGGYPREFYSAFLHPELKGKWRNTSLTNSDNRRWGVTTSNKMELTDKLDLTLSGSYQHEKLKSKDIWYYDPKETQGYSFRTIPREGWRKEWNMSFNFDWQPTSWLDLSAGMQKQGYSSYDEQLNRQRRARNQAYASKGAPGLLLNYELEPTQDLLDAHAKFAAGRKSEDSAERTKAMREYMTFVQNYNRELAEKGISAKVPVFYDPDSQKISGNETWYVREDGKFHEEDNPFKNGTMESIGAKPPANSSYTHTNRPYVGDPFAEVPKQSNSGIWQPVLSATVWVSDNARLYARYAKTQRMPSMFESTVGFSANPIYLGTGLKPEKSTNIEVGYVHDLSELLDSGRYADIKVAWFRNTIKDVIDRDQFFSLRNIDKQIVSGLELQSRYDNGRFFADFSASYFLKNKVCDNSTAISMDPYYGRINSCVKDGFYNSYLRNMTPPKYALNLTIGGRLLNEKLEIGTRILHHAGSKNTDKENFGDIAPWQTNVPVHWAKATTVDAWVNYSFDKNTSLEVVATNLTNQYYLDPLTRSHFPAPGRTIRVGFNIKF</sequence>
<gene>
    <name evidence="16" type="ORF">GCM10023338_00510</name>
</gene>
<evidence type="ECO:0000256" key="10">
    <source>
        <dbReference type="PROSITE-ProRule" id="PRU01360"/>
    </source>
</evidence>
<evidence type="ECO:0000256" key="2">
    <source>
        <dbReference type="ARBA" id="ARBA00009810"/>
    </source>
</evidence>
<reference evidence="17" key="1">
    <citation type="journal article" date="2019" name="Int. J. Syst. Evol. Microbiol.">
        <title>The Global Catalogue of Microorganisms (GCM) 10K type strain sequencing project: providing services to taxonomists for standard genome sequencing and annotation.</title>
        <authorList>
            <consortium name="The Broad Institute Genomics Platform"/>
            <consortium name="The Broad Institute Genome Sequencing Center for Infectious Disease"/>
            <person name="Wu L."/>
            <person name="Ma J."/>
        </authorList>
    </citation>
    <scope>NUCLEOTIDE SEQUENCE [LARGE SCALE GENOMIC DNA]</scope>
    <source>
        <strain evidence="17">JCM 18424</strain>
    </source>
</reference>
<evidence type="ECO:0000256" key="12">
    <source>
        <dbReference type="RuleBase" id="RU003357"/>
    </source>
</evidence>
<dbReference type="Gene3D" id="2.170.130.10">
    <property type="entry name" value="TonB-dependent receptor, plug domain"/>
    <property type="match status" value="1"/>
</dbReference>
<keyword evidence="17" id="KW-1185">Reference proteome</keyword>
<evidence type="ECO:0000256" key="5">
    <source>
        <dbReference type="ARBA" id="ARBA00022692"/>
    </source>
</evidence>
<dbReference type="InterPro" id="IPR037066">
    <property type="entry name" value="Plug_dom_sf"/>
</dbReference>
<dbReference type="InterPro" id="IPR000531">
    <property type="entry name" value="Beta-barrel_TonB"/>
</dbReference>
<evidence type="ECO:0000313" key="16">
    <source>
        <dbReference type="EMBL" id="GAA5093459.1"/>
    </source>
</evidence>
<feature type="region of interest" description="Disordered" evidence="13">
    <location>
        <begin position="664"/>
        <end position="691"/>
    </location>
</feature>
<accession>A0ABP9MCZ6</accession>
<dbReference type="SUPFAM" id="SSF56935">
    <property type="entry name" value="Porins"/>
    <property type="match status" value="1"/>
</dbReference>
<dbReference type="PROSITE" id="PS52016">
    <property type="entry name" value="TONB_DEPENDENT_REC_3"/>
    <property type="match status" value="1"/>
</dbReference>
<dbReference type="Gene3D" id="2.40.170.20">
    <property type="entry name" value="TonB-dependent receptor, beta-barrel domain"/>
    <property type="match status" value="1"/>
</dbReference>
<keyword evidence="3 10" id="KW-0813">Transport</keyword>
<dbReference type="Pfam" id="PF00593">
    <property type="entry name" value="TonB_dep_Rec_b-barrel"/>
    <property type="match status" value="1"/>
</dbReference>
<dbReference type="RefSeq" id="WP_077926056.1">
    <property type="nucleotide sequence ID" value="NZ_BAABKE010000001.1"/>
</dbReference>
<dbReference type="InterPro" id="IPR036942">
    <property type="entry name" value="Beta-barrel_TonB_sf"/>
</dbReference>
<evidence type="ECO:0000256" key="8">
    <source>
        <dbReference type="ARBA" id="ARBA00023136"/>
    </source>
</evidence>
<evidence type="ECO:0000256" key="7">
    <source>
        <dbReference type="ARBA" id="ARBA00023077"/>
    </source>
</evidence>
<name>A0ABP9MCZ6_9GAMM</name>
<dbReference type="InterPro" id="IPR039426">
    <property type="entry name" value="TonB-dep_rcpt-like"/>
</dbReference>
<proteinExistence type="inferred from homology"/>
<dbReference type="Proteomes" id="UP001500631">
    <property type="component" value="Unassembled WGS sequence"/>
</dbReference>
<dbReference type="PROSITE" id="PS01156">
    <property type="entry name" value="TONB_DEPENDENT_REC_2"/>
    <property type="match status" value="1"/>
</dbReference>
<comment type="similarity">
    <text evidence="2 10 12">Belongs to the TonB-dependent receptor family.</text>
</comment>
<evidence type="ECO:0000259" key="15">
    <source>
        <dbReference type="Pfam" id="PF07715"/>
    </source>
</evidence>
<evidence type="ECO:0000256" key="11">
    <source>
        <dbReference type="PROSITE-ProRule" id="PRU10144"/>
    </source>
</evidence>
<keyword evidence="5 10" id="KW-0812">Transmembrane</keyword>
<evidence type="ECO:0000256" key="13">
    <source>
        <dbReference type="SAM" id="MobiDB-lite"/>
    </source>
</evidence>
<feature type="short sequence motif" description="TonB C-terminal box" evidence="11">
    <location>
        <begin position="967"/>
        <end position="984"/>
    </location>
</feature>
<feature type="domain" description="TonB-dependent receptor plug" evidence="15">
    <location>
        <begin position="70"/>
        <end position="168"/>
    </location>
</feature>
<evidence type="ECO:0000313" key="17">
    <source>
        <dbReference type="Proteomes" id="UP001500631"/>
    </source>
</evidence>
<keyword evidence="7 12" id="KW-0798">TonB box</keyword>
<comment type="subcellular location">
    <subcellularLocation>
        <location evidence="1 10">Cell outer membrane</location>
        <topology evidence="1 10">Multi-pass membrane protein</topology>
    </subcellularLocation>
</comment>